<organism evidence="1 2">
    <name type="scientific">Kangiella profundi</name>
    <dbReference type="NCBI Taxonomy" id="1561924"/>
    <lineage>
        <taxon>Bacteria</taxon>
        <taxon>Pseudomonadati</taxon>
        <taxon>Pseudomonadota</taxon>
        <taxon>Gammaproteobacteria</taxon>
        <taxon>Kangiellales</taxon>
        <taxon>Kangiellaceae</taxon>
        <taxon>Kangiella</taxon>
    </lineage>
</organism>
<dbReference type="PANTHER" id="PTHR43031">
    <property type="entry name" value="FAD-DEPENDENT OXIDOREDUCTASE"/>
    <property type="match status" value="1"/>
</dbReference>
<gene>
    <name evidence="1" type="ORF">CW740_10730</name>
</gene>
<dbReference type="CDD" id="cd00158">
    <property type="entry name" value="RHOD"/>
    <property type="match status" value="1"/>
</dbReference>
<sequence>MQQLLEFYGNHPILGTAWLAFTLLLTISLIKTATSGSKSLTPLVMTQMVNKQNAVVVDLRAIADYNKGHIPGSINIPFGKLKDRIKDLEKHKEVPIIMVCNAGVQAGNAAMQLRKHGFADVHKLKGGIQSWTTENLPLAKG</sequence>
<evidence type="ECO:0000313" key="2">
    <source>
        <dbReference type="Proteomes" id="UP000232693"/>
    </source>
</evidence>
<dbReference type="InterPro" id="IPR050229">
    <property type="entry name" value="GlpE_sulfurtransferase"/>
</dbReference>
<reference evidence="1 2" key="1">
    <citation type="submission" date="2017-12" db="EMBL/GenBank/DDBJ databases">
        <title>Kangiella profundi FT102 completed genome.</title>
        <authorList>
            <person name="Xu J."/>
            <person name="Wang J."/>
            <person name="Lu Y."/>
        </authorList>
    </citation>
    <scope>NUCLEOTIDE SEQUENCE [LARGE SCALE GENOMIC DNA]</scope>
    <source>
        <strain evidence="1 2">FT102</strain>
    </source>
</reference>
<keyword evidence="2" id="KW-1185">Reference proteome</keyword>
<dbReference type="Gene3D" id="3.40.250.10">
    <property type="entry name" value="Rhodanese-like domain"/>
    <property type="match status" value="1"/>
</dbReference>
<dbReference type="Proteomes" id="UP000232693">
    <property type="component" value="Chromosome"/>
</dbReference>
<evidence type="ECO:0000313" key="1">
    <source>
        <dbReference type="EMBL" id="AUD79694.1"/>
    </source>
</evidence>
<dbReference type="InterPro" id="IPR036873">
    <property type="entry name" value="Rhodanese-like_dom_sf"/>
</dbReference>
<dbReference type="Pfam" id="PF00581">
    <property type="entry name" value="Rhodanese"/>
    <property type="match status" value="1"/>
</dbReference>
<dbReference type="RefSeq" id="WP_106647493.1">
    <property type="nucleotide sequence ID" value="NZ_BMGO01000001.1"/>
</dbReference>
<proteinExistence type="predicted"/>
<dbReference type="EMBL" id="CP025120">
    <property type="protein sequence ID" value="AUD79694.1"/>
    <property type="molecule type" value="Genomic_DNA"/>
</dbReference>
<dbReference type="KEGG" id="kpd:CW740_10730"/>
<dbReference type="OrthoDB" id="9808735at2"/>
<dbReference type="AlphaFoldDB" id="A0A2K9AL85"/>
<accession>A0A2K9AL85</accession>
<dbReference type="SUPFAM" id="SSF52821">
    <property type="entry name" value="Rhodanese/Cell cycle control phosphatase"/>
    <property type="match status" value="1"/>
</dbReference>
<dbReference type="PROSITE" id="PS50206">
    <property type="entry name" value="RHODANESE_3"/>
    <property type="match status" value="1"/>
</dbReference>
<dbReference type="InterPro" id="IPR001763">
    <property type="entry name" value="Rhodanese-like_dom"/>
</dbReference>
<protein>
    <submittedName>
        <fullName evidence="1">Rhodanese-like domain-containing protein</fullName>
    </submittedName>
</protein>
<dbReference type="PANTHER" id="PTHR43031:SF18">
    <property type="entry name" value="RHODANESE-RELATED SULFURTRANSFERASES"/>
    <property type="match status" value="1"/>
</dbReference>
<name>A0A2K9AL85_9GAMM</name>
<dbReference type="SMART" id="SM00450">
    <property type="entry name" value="RHOD"/>
    <property type="match status" value="1"/>
</dbReference>